<sequence length="116" mass="13206">MQKLRRVTPPHSEAMTTSREEVVRAKLLAELSTLRERHSALQGQDGRSEGHRCLHEESPQGSIEEDNTPLGQADRDAIEAFFNDAEDDFTREFNEGRGKLERSELLDKLTMAPKEE</sequence>
<dbReference type="OrthoDB" id="271633at2759"/>
<accession>A0A061J1B3</accession>
<gene>
    <name evidence="2" type="ORF">TRSC58_03558</name>
</gene>
<dbReference type="EMBL" id="AUPL01003558">
    <property type="protein sequence ID" value="ESL08734.1"/>
    <property type="molecule type" value="Genomic_DNA"/>
</dbReference>
<dbReference type="AlphaFoldDB" id="A0A061J1B3"/>
<evidence type="ECO:0000313" key="3">
    <source>
        <dbReference type="Proteomes" id="UP000031737"/>
    </source>
</evidence>
<proteinExistence type="predicted"/>
<name>A0A061J1B3_TRYRA</name>
<feature type="compositionally biased region" description="Basic and acidic residues" evidence="1">
    <location>
        <begin position="46"/>
        <end position="58"/>
    </location>
</feature>
<comment type="caution">
    <text evidence="2">The sequence shown here is derived from an EMBL/GenBank/DDBJ whole genome shotgun (WGS) entry which is preliminary data.</text>
</comment>
<organism evidence="2 3">
    <name type="scientific">Trypanosoma rangeli SC58</name>
    <dbReference type="NCBI Taxonomy" id="429131"/>
    <lineage>
        <taxon>Eukaryota</taxon>
        <taxon>Discoba</taxon>
        <taxon>Euglenozoa</taxon>
        <taxon>Kinetoplastea</taxon>
        <taxon>Metakinetoplastina</taxon>
        <taxon>Trypanosomatida</taxon>
        <taxon>Trypanosomatidae</taxon>
        <taxon>Trypanosoma</taxon>
        <taxon>Herpetosoma</taxon>
    </lineage>
</organism>
<reference evidence="2 3" key="1">
    <citation type="submission" date="2013-07" db="EMBL/GenBank/DDBJ databases">
        <authorList>
            <person name="Stoco P.H."/>
            <person name="Wagner G."/>
            <person name="Gerber A."/>
            <person name="Zaha A."/>
            <person name="Thompson C."/>
            <person name="Bartholomeu D.C."/>
            <person name="Luckemeyer D.D."/>
            <person name="Bahia D."/>
            <person name="Loreto E."/>
            <person name="Prestes E.B."/>
            <person name="Lima F.M."/>
            <person name="Rodrigues-Luiz G."/>
            <person name="Vallejo G.A."/>
            <person name="Filho J.F."/>
            <person name="Monteiro K.M."/>
            <person name="Tyler K.M."/>
            <person name="de Almeida L.G."/>
            <person name="Ortiz M.F."/>
            <person name="Siervo M.A."/>
            <person name="de Moraes M.H."/>
            <person name="Cunha O.L."/>
            <person name="Mendonca-Neto R."/>
            <person name="Silva R."/>
            <person name="Teixeira S.M."/>
            <person name="Murta S.M."/>
            <person name="Sincero T.C."/>
            <person name="Mendes T.A."/>
            <person name="Urmenyi T.P."/>
            <person name="Silva V.G."/>
            <person name="da Rocha W.D."/>
            <person name="Andersson B."/>
            <person name="Romanha A.J."/>
            <person name="Steindel M."/>
            <person name="de Vasconcelos A.T."/>
            <person name="Grisard E.C."/>
        </authorList>
    </citation>
    <scope>NUCLEOTIDE SEQUENCE [LARGE SCALE GENOMIC DNA]</scope>
    <source>
        <strain evidence="2 3">SC58</strain>
    </source>
</reference>
<feature type="region of interest" description="Disordered" evidence="1">
    <location>
        <begin position="36"/>
        <end position="69"/>
    </location>
</feature>
<evidence type="ECO:0000313" key="2">
    <source>
        <dbReference type="EMBL" id="ESL08734.1"/>
    </source>
</evidence>
<protein>
    <submittedName>
        <fullName evidence="2">Uncharacterized protein</fullName>
    </submittedName>
</protein>
<dbReference type="Proteomes" id="UP000031737">
    <property type="component" value="Unassembled WGS sequence"/>
</dbReference>
<dbReference type="VEuPathDB" id="TriTrypDB:TRSC58_03558"/>
<feature type="region of interest" description="Disordered" evidence="1">
    <location>
        <begin position="1"/>
        <end position="20"/>
    </location>
</feature>
<evidence type="ECO:0000256" key="1">
    <source>
        <dbReference type="SAM" id="MobiDB-lite"/>
    </source>
</evidence>
<keyword evidence="3" id="KW-1185">Reference proteome</keyword>